<proteinExistence type="predicted"/>
<dbReference type="PANTHER" id="PTHR46704:SF9">
    <property type="entry name" value="BHLH DOMAIN-CONTAINING PROTEIN"/>
    <property type="match status" value="1"/>
</dbReference>
<dbReference type="OrthoDB" id="5984512at2759"/>
<dbReference type="AlphaFoldDB" id="A0A6S7IDN5"/>
<reference evidence="1" key="1">
    <citation type="submission" date="2020-04" db="EMBL/GenBank/DDBJ databases">
        <authorList>
            <person name="Alioto T."/>
            <person name="Alioto T."/>
            <person name="Gomez Garrido J."/>
        </authorList>
    </citation>
    <scope>NUCLEOTIDE SEQUENCE</scope>
    <source>
        <strain evidence="1">A484AB</strain>
    </source>
</reference>
<gene>
    <name evidence="1" type="ORF">PACLA_8A037521</name>
</gene>
<dbReference type="Proteomes" id="UP001152795">
    <property type="component" value="Unassembled WGS sequence"/>
</dbReference>
<dbReference type="EMBL" id="CACRXK020004811">
    <property type="protein sequence ID" value="CAB4004112.1"/>
    <property type="molecule type" value="Genomic_DNA"/>
</dbReference>
<dbReference type="PANTHER" id="PTHR46704">
    <property type="entry name" value="CXC DOMAIN-CONTAINING PROTEIN-RELATED"/>
    <property type="match status" value="1"/>
</dbReference>
<dbReference type="InterPro" id="IPR033467">
    <property type="entry name" value="Tesmin/TSO1-like_CXC"/>
</dbReference>
<organism evidence="1 2">
    <name type="scientific">Paramuricea clavata</name>
    <name type="common">Red gorgonian</name>
    <name type="synonym">Violescent sea-whip</name>
    <dbReference type="NCBI Taxonomy" id="317549"/>
    <lineage>
        <taxon>Eukaryota</taxon>
        <taxon>Metazoa</taxon>
        <taxon>Cnidaria</taxon>
        <taxon>Anthozoa</taxon>
        <taxon>Octocorallia</taxon>
        <taxon>Malacalcyonacea</taxon>
        <taxon>Plexauridae</taxon>
        <taxon>Paramuricea</taxon>
    </lineage>
</organism>
<dbReference type="SMART" id="SM01114">
    <property type="entry name" value="CXC"/>
    <property type="match status" value="1"/>
</dbReference>
<protein>
    <submittedName>
        <fullName evidence="1">Uncharacterized protein</fullName>
    </submittedName>
</protein>
<sequence>MYFVTGNNAKSRIIDITKIARSLDNDIFDSLIGLHAFTGCDTTSEFYGKGKKKTWKLMVEKKMFDGFRQLGSCYFPSSETFQHLEKFVCALYGQNGISHVNEARYRLFKLGNFSDENLPPNKDCLYHHIRRVNYQTLIWKKSFDAVINSPDPAEHGWVINNDEIELKWMSIDAAPEELLQFVNCGCKTGCESNRCGCKRANLHCTELCKCENCNVKIAVLGSDSDDEEDMINSNHEDENLSDDE</sequence>
<evidence type="ECO:0000313" key="2">
    <source>
        <dbReference type="Proteomes" id="UP001152795"/>
    </source>
</evidence>
<evidence type="ECO:0000313" key="1">
    <source>
        <dbReference type="EMBL" id="CAB4004112.1"/>
    </source>
</evidence>
<keyword evidence="2" id="KW-1185">Reference proteome</keyword>
<accession>A0A6S7IDN5</accession>
<comment type="caution">
    <text evidence="1">The sequence shown here is derived from an EMBL/GenBank/DDBJ whole genome shotgun (WGS) entry which is preliminary data.</text>
</comment>
<name>A0A6S7IDN5_PARCT</name>